<evidence type="ECO:0000313" key="3">
    <source>
        <dbReference type="Proteomes" id="UP000033977"/>
    </source>
</evidence>
<reference evidence="2 3" key="1">
    <citation type="journal article" date="2015" name="Nature">
        <title>rRNA introns, odd ribosomes, and small enigmatic genomes across a large radiation of phyla.</title>
        <authorList>
            <person name="Brown C.T."/>
            <person name="Hug L.A."/>
            <person name="Thomas B.C."/>
            <person name="Sharon I."/>
            <person name="Castelle C.J."/>
            <person name="Singh A."/>
            <person name="Wilkins M.J."/>
            <person name="Williams K.H."/>
            <person name="Banfield J.F."/>
        </authorList>
    </citation>
    <scope>NUCLEOTIDE SEQUENCE [LARGE SCALE GENOMIC DNA]</scope>
</reference>
<proteinExistence type="predicted"/>
<sequence length="198" mass="21804">MGGPKARGFTLIEVVVVIGVMAIISSLMLANFPRFNKQISVEREASKLALSLRKAQSYALAVREFNPAFNDDPFCVSPPVKFPGYGIFFKISDPARYFNYGDVNCDKYYGDPMIEEAVEIINIEGNVKFFKIKGYDAAICSGGCDLDELSILYIRPGPTIVIKGNGISYNFIEIYLRSSDGAVSKKVVVRSTGQVSIE</sequence>
<evidence type="ECO:0000256" key="1">
    <source>
        <dbReference type="SAM" id="Phobius"/>
    </source>
</evidence>
<keyword evidence="1" id="KW-0472">Membrane</keyword>
<dbReference type="PROSITE" id="PS00409">
    <property type="entry name" value="PROKAR_NTER_METHYL"/>
    <property type="match status" value="1"/>
</dbReference>
<dbReference type="SUPFAM" id="SSF54523">
    <property type="entry name" value="Pili subunits"/>
    <property type="match status" value="1"/>
</dbReference>
<name>A0A0G1IEL4_9BACT</name>
<feature type="transmembrane region" description="Helical" evidence="1">
    <location>
        <begin position="6"/>
        <end position="30"/>
    </location>
</feature>
<comment type="caution">
    <text evidence="2">The sequence shown here is derived from an EMBL/GenBank/DDBJ whole genome shotgun (WGS) entry which is preliminary data.</text>
</comment>
<dbReference type="NCBIfam" id="TIGR02532">
    <property type="entry name" value="IV_pilin_GFxxxE"/>
    <property type="match status" value="1"/>
</dbReference>
<dbReference type="Pfam" id="PF07963">
    <property type="entry name" value="N_methyl"/>
    <property type="match status" value="1"/>
</dbReference>
<evidence type="ECO:0008006" key="4">
    <source>
        <dbReference type="Google" id="ProtNLM"/>
    </source>
</evidence>
<gene>
    <name evidence="2" type="ORF">UW49_C0002G0031</name>
</gene>
<dbReference type="Gene3D" id="3.30.700.10">
    <property type="entry name" value="Glycoprotein, Type 4 Pilin"/>
    <property type="match status" value="1"/>
</dbReference>
<dbReference type="InterPro" id="IPR012902">
    <property type="entry name" value="N_methyl_site"/>
</dbReference>
<protein>
    <recommendedName>
        <fullName evidence="4">Prepilin-type N-terminal cleavage/methylation domain-containing protein</fullName>
    </recommendedName>
</protein>
<dbReference type="EMBL" id="LCIN01000002">
    <property type="protein sequence ID" value="KKT57635.1"/>
    <property type="molecule type" value="Genomic_DNA"/>
</dbReference>
<dbReference type="AlphaFoldDB" id="A0A0G1IEL4"/>
<evidence type="ECO:0000313" key="2">
    <source>
        <dbReference type="EMBL" id="KKT57635.1"/>
    </source>
</evidence>
<dbReference type="InterPro" id="IPR045584">
    <property type="entry name" value="Pilin-like"/>
</dbReference>
<keyword evidence="1" id="KW-1133">Transmembrane helix</keyword>
<keyword evidence="1" id="KW-0812">Transmembrane</keyword>
<dbReference type="Proteomes" id="UP000033977">
    <property type="component" value="Unassembled WGS sequence"/>
</dbReference>
<accession>A0A0G1IEL4</accession>
<organism evidence="2 3">
    <name type="scientific">Candidatus Giovannonibacteria bacterium GW2011_GWB1_44_23</name>
    <dbReference type="NCBI Taxonomy" id="1618652"/>
    <lineage>
        <taxon>Bacteria</taxon>
        <taxon>Candidatus Giovannoniibacteriota</taxon>
    </lineage>
</organism>